<gene>
    <name evidence="1" type="ORF">B0T10DRAFT_219474</name>
</gene>
<accession>A0A9P8WAF1</accession>
<dbReference type="EMBL" id="JAGPYM010000004">
    <property type="protein sequence ID" value="KAH6895528.1"/>
    <property type="molecule type" value="Genomic_DNA"/>
</dbReference>
<sequence length="299" mass="32599">MPHGLLSHGPKLLASWPFSTLRSWLLAAPRTRTRGRKSGAMPCDSWAFPCCWLDTLISISHVFLVFLVFQAFQVSQASSPPSPHLTRSPLPVHWSCDVGSFASPRLPLDLPGLLPRRPVAVARSNKEEVQVQHCTLLLPVSQWRVFFCVLAEGLFLVKEPIYRCLSIPPSPSQRNHRASRPLLSTAPFGTGIGSNLVIDPTAIATIANGRFLTTGMTALVARNERPTQVSVRPRPSVLLSTIDRPGPHRTAGYIIIANIPPGVCCNSKETLTLDLALSSVVNKSVCFFGFTPALILPAF</sequence>
<organism evidence="1 2">
    <name type="scientific">Thelonectria olida</name>
    <dbReference type="NCBI Taxonomy" id="1576542"/>
    <lineage>
        <taxon>Eukaryota</taxon>
        <taxon>Fungi</taxon>
        <taxon>Dikarya</taxon>
        <taxon>Ascomycota</taxon>
        <taxon>Pezizomycotina</taxon>
        <taxon>Sordariomycetes</taxon>
        <taxon>Hypocreomycetidae</taxon>
        <taxon>Hypocreales</taxon>
        <taxon>Nectriaceae</taxon>
        <taxon>Thelonectria</taxon>
    </lineage>
</organism>
<evidence type="ECO:0000313" key="1">
    <source>
        <dbReference type="EMBL" id="KAH6895528.1"/>
    </source>
</evidence>
<keyword evidence="2" id="KW-1185">Reference proteome</keyword>
<name>A0A9P8WAF1_9HYPO</name>
<dbReference type="AlphaFoldDB" id="A0A9P8WAF1"/>
<protein>
    <submittedName>
        <fullName evidence="1">Uncharacterized protein</fullName>
    </submittedName>
</protein>
<proteinExistence type="predicted"/>
<comment type="caution">
    <text evidence="1">The sequence shown here is derived from an EMBL/GenBank/DDBJ whole genome shotgun (WGS) entry which is preliminary data.</text>
</comment>
<evidence type="ECO:0000313" key="2">
    <source>
        <dbReference type="Proteomes" id="UP000777438"/>
    </source>
</evidence>
<dbReference type="Proteomes" id="UP000777438">
    <property type="component" value="Unassembled WGS sequence"/>
</dbReference>
<reference evidence="1 2" key="1">
    <citation type="journal article" date="2021" name="Nat. Commun.">
        <title>Genetic determinants of endophytism in the Arabidopsis root mycobiome.</title>
        <authorList>
            <person name="Mesny F."/>
            <person name="Miyauchi S."/>
            <person name="Thiergart T."/>
            <person name="Pickel B."/>
            <person name="Atanasova L."/>
            <person name="Karlsson M."/>
            <person name="Huettel B."/>
            <person name="Barry K.W."/>
            <person name="Haridas S."/>
            <person name="Chen C."/>
            <person name="Bauer D."/>
            <person name="Andreopoulos W."/>
            <person name="Pangilinan J."/>
            <person name="LaButti K."/>
            <person name="Riley R."/>
            <person name="Lipzen A."/>
            <person name="Clum A."/>
            <person name="Drula E."/>
            <person name="Henrissat B."/>
            <person name="Kohler A."/>
            <person name="Grigoriev I.V."/>
            <person name="Martin F.M."/>
            <person name="Hacquard S."/>
        </authorList>
    </citation>
    <scope>NUCLEOTIDE SEQUENCE [LARGE SCALE GENOMIC DNA]</scope>
    <source>
        <strain evidence="1 2">MPI-CAGE-CH-0241</strain>
    </source>
</reference>